<name>A0A0N4YF91_NIPBR</name>
<gene>
    <name evidence="3" type="ORF">NBR_LOCUS15414</name>
</gene>
<organism evidence="5">
    <name type="scientific">Nippostrongylus brasiliensis</name>
    <name type="common">Rat hookworm</name>
    <dbReference type="NCBI Taxonomy" id="27835"/>
    <lineage>
        <taxon>Eukaryota</taxon>
        <taxon>Metazoa</taxon>
        <taxon>Ecdysozoa</taxon>
        <taxon>Nematoda</taxon>
        <taxon>Chromadorea</taxon>
        <taxon>Rhabditida</taxon>
        <taxon>Rhabditina</taxon>
        <taxon>Rhabditomorpha</taxon>
        <taxon>Strongyloidea</taxon>
        <taxon>Heligmosomidae</taxon>
        <taxon>Nippostrongylus</taxon>
    </lineage>
</organism>
<accession>A0A0N4YF91</accession>
<reference evidence="3 4" key="2">
    <citation type="submission" date="2018-11" db="EMBL/GenBank/DDBJ databases">
        <authorList>
            <consortium name="Pathogen Informatics"/>
        </authorList>
    </citation>
    <scope>NUCLEOTIDE SEQUENCE [LARGE SCALE GENOMIC DNA]</scope>
</reference>
<dbReference type="WBParaSite" id="NBR_0001541301-mRNA-1">
    <property type="protein sequence ID" value="NBR_0001541301-mRNA-1"/>
    <property type="gene ID" value="NBR_0001541301"/>
</dbReference>
<reference evidence="5" key="1">
    <citation type="submission" date="2017-02" db="UniProtKB">
        <authorList>
            <consortium name="WormBaseParasite"/>
        </authorList>
    </citation>
    <scope>IDENTIFICATION</scope>
</reference>
<dbReference type="EMBL" id="UYSL01021729">
    <property type="protein sequence ID" value="VDL79008.1"/>
    <property type="molecule type" value="Genomic_DNA"/>
</dbReference>
<keyword evidence="4" id="KW-1185">Reference proteome</keyword>
<feature type="chain" id="PRO_5043125725" evidence="2">
    <location>
        <begin position="23"/>
        <end position="134"/>
    </location>
</feature>
<dbReference type="AlphaFoldDB" id="A0A0N4YF91"/>
<evidence type="ECO:0000256" key="2">
    <source>
        <dbReference type="SAM" id="SignalP"/>
    </source>
</evidence>
<keyword evidence="2" id="KW-0732">Signal</keyword>
<evidence type="ECO:0000313" key="4">
    <source>
        <dbReference type="Proteomes" id="UP000271162"/>
    </source>
</evidence>
<feature type="compositionally biased region" description="Basic and acidic residues" evidence="1">
    <location>
        <begin position="110"/>
        <end position="121"/>
    </location>
</feature>
<evidence type="ECO:0000313" key="3">
    <source>
        <dbReference type="EMBL" id="VDL79008.1"/>
    </source>
</evidence>
<evidence type="ECO:0000256" key="1">
    <source>
        <dbReference type="SAM" id="MobiDB-lite"/>
    </source>
</evidence>
<dbReference type="OMA" id="NGQEEYG"/>
<feature type="signal peptide" evidence="2">
    <location>
        <begin position="1"/>
        <end position="22"/>
    </location>
</feature>
<sequence>MSSFIFMMLGALFLLLIHNATSAGLHVKFHYGGYSAEQDYDDTHGTDSGKGFNDRAYGEYGSFKYNGQEEYGNGKEERSFYESSSDDSDKQITNQGQGKKLGQAHTGNRGGEEKIEHDSRTAKAALKNVSRVPE</sequence>
<proteinExistence type="predicted"/>
<evidence type="ECO:0000313" key="5">
    <source>
        <dbReference type="WBParaSite" id="NBR_0001541301-mRNA-1"/>
    </source>
</evidence>
<protein>
    <submittedName>
        <fullName evidence="5">Glycine-rich protein</fullName>
    </submittedName>
</protein>
<feature type="region of interest" description="Disordered" evidence="1">
    <location>
        <begin position="67"/>
        <end position="134"/>
    </location>
</feature>
<dbReference type="Proteomes" id="UP000271162">
    <property type="component" value="Unassembled WGS sequence"/>
</dbReference>